<dbReference type="RefSeq" id="XP_040617334.1">
    <property type="nucleotide sequence ID" value="XM_040766252.1"/>
</dbReference>
<dbReference type="HOGENOM" id="CLU_158763_0_0_1"/>
<proteinExistence type="predicted"/>
<organism evidence="1 2">
    <name type="scientific">Sporothrix brasiliensis 5110</name>
    <dbReference type="NCBI Taxonomy" id="1398154"/>
    <lineage>
        <taxon>Eukaryota</taxon>
        <taxon>Fungi</taxon>
        <taxon>Dikarya</taxon>
        <taxon>Ascomycota</taxon>
        <taxon>Pezizomycotina</taxon>
        <taxon>Sordariomycetes</taxon>
        <taxon>Sordariomycetidae</taxon>
        <taxon>Ophiostomatales</taxon>
        <taxon>Ophiostomataceae</taxon>
        <taxon>Sporothrix</taxon>
    </lineage>
</organism>
<dbReference type="Proteomes" id="UP000031575">
    <property type="component" value="Unassembled WGS sequence"/>
</dbReference>
<sequence length="119" mass="12461">MATDAVYTGPSVGTMINTHTLASEIIARHGTGAEAVLDDDNIRQLRRYLDAPDGEKRAVLAKTGTDNVDTALAKVHEGGYTLIDYAALARGSAKAAFTDDEEAALRSWLQGGGGAPQDS</sequence>
<protein>
    <submittedName>
        <fullName evidence="1">Uncharacterized protein</fullName>
    </submittedName>
</protein>
<name>A0A0C2ESI1_9PEZI</name>
<evidence type="ECO:0000313" key="2">
    <source>
        <dbReference type="Proteomes" id="UP000031575"/>
    </source>
</evidence>
<gene>
    <name evidence="1" type="ORF">SPBR_08001</name>
</gene>
<dbReference type="OrthoDB" id="3523319at2759"/>
<accession>A0A0C2ESI1</accession>
<keyword evidence="2" id="KW-1185">Reference proteome</keyword>
<dbReference type="GeneID" id="63681173"/>
<dbReference type="EMBL" id="AWTV01000009">
    <property type="protein sequence ID" value="KIH89324.1"/>
    <property type="molecule type" value="Genomic_DNA"/>
</dbReference>
<dbReference type="VEuPathDB" id="FungiDB:SPBR_08001"/>
<comment type="caution">
    <text evidence="1">The sequence shown here is derived from an EMBL/GenBank/DDBJ whole genome shotgun (WGS) entry which is preliminary data.</text>
</comment>
<dbReference type="AlphaFoldDB" id="A0A0C2ESI1"/>
<reference evidence="1 2" key="1">
    <citation type="journal article" date="2014" name="BMC Genomics">
        <title>Comparative genomics of the major fungal agents of human and animal Sporotrichosis: Sporothrix schenckii and Sporothrix brasiliensis.</title>
        <authorList>
            <person name="Teixeira M.M."/>
            <person name="de Almeida L.G."/>
            <person name="Kubitschek-Barreira P."/>
            <person name="Alves F.L."/>
            <person name="Kioshima E.S."/>
            <person name="Abadio A.K."/>
            <person name="Fernandes L."/>
            <person name="Derengowski L.S."/>
            <person name="Ferreira K.S."/>
            <person name="Souza R.C."/>
            <person name="Ruiz J.C."/>
            <person name="de Andrade N.C."/>
            <person name="Paes H.C."/>
            <person name="Nicola A.M."/>
            <person name="Albuquerque P."/>
            <person name="Gerber A.L."/>
            <person name="Martins V.P."/>
            <person name="Peconick L.D."/>
            <person name="Neto A.V."/>
            <person name="Chaucanez C.B."/>
            <person name="Silva P.A."/>
            <person name="Cunha O.L."/>
            <person name="de Oliveira F.F."/>
            <person name="dos Santos T.C."/>
            <person name="Barros A.L."/>
            <person name="Soares M.A."/>
            <person name="de Oliveira L.M."/>
            <person name="Marini M.M."/>
            <person name="Villalobos-Duno H."/>
            <person name="Cunha M.M."/>
            <person name="de Hoog S."/>
            <person name="da Silveira J.F."/>
            <person name="Henrissat B."/>
            <person name="Nino-Vega G.A."/>
            <person name="Cisalpino P.S."/>
            <person name="Mora-Montes H.M."/>
            <person name="Almeida S.R."/>
            <person name="Stajich J.E."/>
            <person name="Lopes-Bezerra L.M."/>
            <person name="Vasconcelos A.T."/>
            <person name="Felipe M.S."/>
        </authorList>
    </citation>
    <scope>NUCLEOTIDE SEQUENCE [LARGE SCALE GENOMIC DNA]</scope>
    <source>
        <strain evidence="1 2">5110</strain>
    </source>
</reference>
<evidence type="ECO:0000313" key="1">
    <source>
        <dbReference type="EMBL" id="KIH89324.1"/>
    </source>
</evidence>